<proteinExistence type="inferred from homology"/>
<dbReference type="GO" id="GO:0004015">
    <property type="term" value="F:adenosylmethionine-8-amino-7-oxononanoate transaminase activity"/>
    <property type="evidence" value="ECO:0007669"/>
    <property type="project" value="TreeGrafter"/>
</dbReference>
<dbReference type="PANTHER" id="PTHR42684">
    <property type="entry name" value="ADENOSYLMETHIONINE-8-AMINO-7-OXONONANOATE AMINOTRANSFERASE"/>
    <property type="match status" value="1"/>
</dbReference>
<dbReference type="AlphaFoldDB" id="A0A8T2QQI0"/>
<dbReference type="InterPro" id="IPR015422">
    <property type="entry name" value="PyrdxlP-dep_Trfase_small"/>
</dbReference>
<evidence type="ECO:0000256" key="1">
    <source>
        <dbReference type="ARBA" id="ARBA00008954"/>
    </source>
</evidence>
<evidence type="ECO:0000256" key="5">
    <source>
        <dbReference type="RuleBase" id="RU003560"/>
    </source>
</evidence>
<keyword evidence="7" id="KW-1185">Reference proteome</keyword>
<keyword evidence="3" id="KW-0808">Transferase</keyword>
<dbReference type="InterPro" id="IPR015421">
    <property type="entry name" value="PyrdxlP-dep_Trfase_major"/>
</dbReference>
<dbReference type="GO" id="GO:0030170">
    <property type="term" value="F:pyridoxal phosphate binding"/>
    <property type="evidence" value="ECO:0007669"/>
    <property type="project" value="InterPro"/>
</dbReference>
<dbReference type="GO" id="GO:0009102">
    <property type="term" value="P:biotin biosynthetic process"/>
    <property type="evidence" value="ECO:0007669"/>
    <property type="project" value="TreeGrafter"/>
</dbReference>
<dbReference type="SUPFAM" id="SSF53383">
    <property type="entry name" value="PLP-dependent transferases"/>
    <property type="match status" value="1"/>
</dbReference>
<dbReference type="FunFam" id="3.40.640.10:FF:000014">
    <property type="entry name" value="Adenosylmethionine-8-amino-7-oxononanoate aminotransferase, probable"/>
    <property type="match status" value="1"/>
</dbReference>
<dbReference type="Gene3D" id="3.90.1150.10">
    <property type="entry name" value="Aspartate Aminotransferase, domain 1"/>
    <property type="match status" value="1"/>
</dbReference>
<dbReference type="InterPro" id="IPR015424">
    <property type="entry name" value="PyrdxlP-dep_Trfase"/>
</dbReference>
<dbReference type="EMBL" id="CM035438">
    <property type="protein sequence ID" value="KAH7286209.1"/>
    <property type="molecule type" value="Genomic_DNA"/>
</dbReference>
<dbReference type="Pfam" id="PF00202">
    <property type="entry name" value="Aminotran_3"/>
    <property type="match status" value="1"/>
</dbReference>
<dbReference type="OrthoDB" id="425114at2759"/>
<dbReference type="OMA" id="SINTHME"/>
<evidence type="ECO:0000256" key="2">
    <source>
        <dbReference type="ARBA" id="ARBA00022576"/>
    </source>
</evidence>
<dbReference type="GO" id="GO:0009448">
    <property type="term" value="P:gamma-aminobutyric acid metabolic process"/>
    <property type="evidence" value="ECO:0007669"/>
    <property type="project" value="TreeGrafter"/>
</dbReference>
<comment type="similarity">
    <text evidence="1 5">Belongs to the class-III pyridoxal-phosphate-dependent aminotransferase family.</text>
</comment>
<reference evidence="6" key="1">
    <citation type="submission" date="2021-08" db="EMBL/GenBank/DDBJ databases">
        <title>WGS assembly of Ceratopteris richardii.</title>
        <authorList>
            <person name="Marchant D.B."/>
            <person name="Chen G."/>
            <person name="Jenkins J."/>
            <person name="Shu S."/>
            <person name="Leebens-Mack J."/>
            <person name="Grimwood J."/>
            <person name="Schmutz J."/>
            <person name="Soltis P."/>
            <person name="Soltis D."/>
            <person name="Chen Z.-H."/>
        </authorList>
    </citation>
    <scope>NUCLEOTIDE SEQUENCE</scope>
    <source>
        <strain evidence="6">Whitten #5841</strain>
        <tissue evidence="6">Leaf</tissue>
    </source>
</reference>
<organism evidence="6 7">
    <name type="scientific">Ceratopteris richardii</name>
    <name type="common">Triangle waterfern</name>
    <dbReference type="NCBI Taxonomy" id="49495"/>
    <lineage>
        <taxon>Eukaryota</taxon>
        <taxon>Viridiplantae</taxon>
        <taxon>Streptophyta</taxon>
        <taxon>Embryophyta</taxon>
        <taxon>Tracheophyta</taxon>
        <taxon>Polypodiopsida</taxon>
        <taxon>Polypodiidae</taxon>
        <taxon>Polypodiales</taxon>
        <taxon>Pteridineae</taxon>
        <taxon>Pteridaceae</taxon>
        <taxon>Parkerioideae</taxon>
        <taxon>Ceratopteris</taxon>
    </lineage>
</organism>
<name>A0A8T2QQI0_CERRI</name>
<gene>
    <name evidence="6" type="ORF">KP509_33G063600</name>
</gene>
<dbReference type="InterPro" id="IPR005814">
    <property type="entry name" value="Aminotrans_3"/>
</dbReference>
<dbReference type="Proteomes" id="UP000825935">
    <property type="component" value="Chromosome 33"/>
</dbReference>
<evidence type="ECO:0000313" key="7">
    <source>
        <dbReference type="Proteomes" id="UP000825935"/>
    </source>
</evidence>
<protein>
    <submittedName>
        <fullName evidence="6">Uncharacterized protein</fullName>
    </submittedName>
</protein>
<dbReference type="PANTHER" id="PTHR42684:SF3">
    <property type="entry name" value="ADENOSYLMETHIONINE-8-AMINO-7-OXONONANOATE AMINOTRANSFERASE"/>
    <property type="match status" value="1"/>
</dbReference>
<evidence type="ECO:0000256" key="3">
    <source>
        <dbReference type="ARBA" id="ARBA00022679"/>
    </source>
</evidence>
<keyword evidence="2" id="KW-0032">Aminotransferase</keyword>
<keyword evidence="4 5" id="KW-0663">Pyridoxal phosphate</keyword>
<sequence length="310" mass="34692">MLRRNPIVFSSAKLLSRNLFPQACSAQTSSDPIRKAYSAAAEEHISSDRGHAVLAPFTAARQVVDSDPLVIERSEGAYVFDNKGKKYLDSLAGLWCTALGGHEPRLIDAATRQLNKLPFYHSFWNRITQPALQLSKELVEIFTAAEMSKVFYTNDGSEANDTQVKLVWYYNNALGRPQKKKIIARQKAYHGSTIVAASLTGLSNLHQSFDLPVPFVLHTDCPHYWRFHNPGETEEEFAARLANNLEQLILKEGAENIAAFIAEPVMGAGGVIPPPETYFDKIQAVLKRHDILLIADEVCKKYQNVLNFFE</sequence>
<accession>A0A8T2QQI0</accession>
<evidence type="ECO:0000313" key="6">
    <source>
        <dbReference type="EMBL" id="KAH7286209.1"/>
    </source>
</evidence>
<evidence type="ECO:0000256" key="4">
    <source>
        <dbReference type="ARBA" id="ARBA00022898"/>
    </source>
</evidence>
<dbReference type="Gene3D" id="3.40.640.10">
    <property type="entry name" value="Type I PLP-dependent aspartate aminotransferase-like (Major domain)"/>
    <property type="match status" value="1"/>
</dbReference>
<comment type="caution">
    <text evidence="6">The sequence shown here is derived from an EMBL/GenBank/DDBJ whole genome shotgun (WGS) entry which is preliminary data.</text>
</comment>